<sequence>MNDSSAPTTPSSHRPTLILTGLSGAGMTSALKALEDLGYEVFDNFPLSLIDSLIQETAHDAAPVAIGIDARSRGFDPDAILAAAKRHNAELVFLWSDESTLQKRFTETRRRHPMAKDRPVSAGIKREQEWLHPLRATATHVIDTSDMSAQDLRRQLTSLFGLARGERMTVTIMSFGFKYGVPREADIVMDIRFLANPHWVKELRPQTGLDKDVGDYVRNDPAWAPFMQNFQTLIAPLLPRYQQEGKSYLTIAIGCTGGRHRSVFTTEQMHDWLEQQGYSSTTLHRDIGR</sequence>
<keyword evidence="2 4" id="KW-0067">ATP-binding</keyword>
<evidence type="ECO:0000259" key="6">
    <source>
        <dbReference type="Pfam" id="PF22740"/>
    </source>
</evidence>
<dbReference type="OrthoDB" id="9784461at2"/>
<dbReference type="PIRSF" id="PIRSF005052">
    <property type="entry name" value="P-loopkin"/>
    <property type="match status" value="1"/>
</dbReference>
<dbReference type="SUPFAM" id="SSF52540">
    <property type="entry name" value="P-loop containing nucleoside triphosphate hydrolases"/>
    <property type="match status" value="1"/>
</dbReference>
<reference evidence="7 8" key="1">
    <citation type="journal article" date="2013" name="ISME J.">
        <title>By their genes ye shall know them: genomic signatures of predatory bacteria.</title>
        <authorList>
            <person name="Pasternak Z."/>
            <person name="Pietrokovski S."/>
            <person name="Rotem O."/>
            <person name="Gophna U."/>
            <person name="Lurie-Weinberger M.N."/>
            <person name="Jurkevitch E."/>
        </authorList>
    </citation>
    <scope>NUCLEOTIDE SEQUENCE [LARGE SCALE GENOMIC DNA]</scope>
    <source>
        <strain evidence="7">EPB</strain>
    </source>
</reference>
<dbReference type="InterPro" id="IPR053931">
    <property type="entry name" value="RapZ_C"/>
</dbReference>
<evidence type="ECO:0000256" key="4">
    <source>
        <dbReference type="HAMAP-Rule" id="MF_00636"/>
    </source>
</evidence>
<dbReference type="InterPro" id="IPR053930">
    <property type="entry name" value="RapZ-like_N"/>
</dbReference>
<dbReference type="Proteomes" id="UP000011932">
    <property type="component" value="Chromosome"/>
</dbReference>
<dbReference type="AlphaFoldDB" id="M4VC73"/>
<dbReference type="PATRIC" id="fig|349215.9.peg.130"/>
<feature type="domain" description="RapZ C-terminal" evidence="6">
    <location>
        <begin position="168"/>
        <end position="287"/>
    </location>
</feature>
<dbReference type="EMBL" id="CP003538">
    <property type="protein sequence ID" value="AGH96967.1"/>
    <property type="molecule type" value="Genomic_DNA"/>
</dbReference>
<dbReference type="HAMAP" id="MF_00636">
    <property type="entry name" value="RapZ_like"/>
    <property type="match status" value="1"/>
</dbReference>
<dbReference type="InterPro" id="IPR005337">
    <property type="entry name" value="RapZ-like"/>
</dbReference>
<dbReference type="NCBIfam" id="NF003828">
    <property type="entry name" value="PRK05416.1"/>
    <property type="match status" value="1"/>
</dbReference>
<gene>
    <name evidence="7" type="ORF">A11S_130</name>
</gene>
<dbReference type="GO" id="GO:0005524">
    <property type="term" value="F:ATP binding"/>
    <property type="evidence" value="ECO:0007669"/>
    <property type="project" value="UniProtKB-UniRule"/>
</dbReference>
<protein>
    <submittedName>
        <fullName evidence="7">Hypothetical ATP-binding protein UPF0042, contains P-loop</fullName>
    </submittedName>
</protein>
<proteinExistence type="inferred from homology"/>
<organism evidence="7 8">
    <name type="scientific">Micavibrio aeruginosavorus EPB</name>
    <dbReference type="NCBI Taxonomy" id="349215"/>
    <lineage>
        <taxon>Bacteria</taxon>
        <taxon>Pseudomonadati</taxon>
        <taxon>Bdellovibrionota</taxon>
        <taxon>Bdellovibrionia</taxon>
        <taxon>Bdellovibrionales</taxon>
        <taxon>Pseudobdellovibrionaceae</taxon>
        <taxon>Micavibrio</taxon>
    </lineage>
</organism>
<dbReference type="InterPro" id="IPR027417">
    <property type="entry name" value="P-loop_NTPase"/>
</dbReference>
<dbReference type="PANTHER" id="PTHR30448">
    <property type="entry name" value="RNASE ADAPTER PROTEIN RAPZ"/>
    <property type="match status" value="1"/>
</dbReference>
<dbReference type="HOGENOM" id="CLU_059558_0_0_5"/>
<evidence type="ECO:0000313" key="8">
    <source>
        <dbReference type="Proteomes" id="UP000011932"/>
    </source>
</evidence>
<feature type="binding site" evidence="4">
    <location>
        <begin position="69"/>
        <end position="72"/>
    </location>
    <ligand>
        <name>GTP</name>
        <dbReference type="ChEBI" id="CHEBI:37565"/>
    </ligand>
</feature>
<dbReference type="GO" id="GO:0005525">
    <property type="term" value="F:GTP binding"/>
    <property type="evidence" value="ECO:0007669"/>
    <property type="project" value="UniProtKB-UniRule"/>
</dbReference>
<dbReference type="Pfam" id="PF22740">
    <property type="entry name" value="PapZ_C"/>
    <property type="match status" value="1"/>
</dbReference>
<keyword evidence="1 4" id="KW-0547">Nucleotide-binding</keyword>
<dbReference type="PANTHER" id="PTHR30448:SF0">
    <property type="entry name" value="RNASE ADAPTER PROTEIN RAPZ"/>
    <property type="match status" value="1"/>
</dbReference>
<evidence type="ECO:0000259" key="5">
    <source>
        <dbReference type="Pfam" id="PF03668"/>
    </source>
</evidence>
<feature type="domain" description="RapZ-like N-terminal" evidence="5">
    <location>
        <begin position="17"/>
        <end position="160"/>
    </location>
</feature>
<evidence type="ECO:0000256" key="3">
    <source>
        <dbReference type="ARBA" id="ARBA00023134"/>
    </source>
</evidence>
<name>M4VC73_9BACT</name>
<comment type="caution">
    <text evidence="4">Lacks conserved residue(s) required for the propagation of feature annotation.</text>
</comment>
<dbReference type="RefSeq" id="WP_015466532.1">
    <property type="nucleotide sequence ID" value="NC_020812.1"/>
</dbReference>
<accession>M4VC73</accession>
<dbReference type="Pfam" id="PF03668">
    <property type="entry name" value="RapZ-like_N"/>
    <property type="match status" value="1"/>
</dbReference>
<keyword evidence="3 4" id="KW-0342">GTP-binding</keyword>
<dbReference type="STRING" id="349215.A11S_130"/>
<evidence type="ECO:0000256" key="2">
    <source>
        <dbReference type="ARBA" id="ARBA00022840"/>
    </source>
</evidence>
<evidence type="ECO:0000313" key="7">
    <source>
        <dbReference type="EMBL" id="AGH96967.1"/>
    </source>
</evidence>
<evidence type="ECO:0000256" key="1">
    <source>
        <dbReference type="ARBA" id="ARBA00022741"/>
    </source>
</evidence>
<dbReference type="KEGG" id="man:A11S_130"/>